<dbReference type="OrthoDB" id="337830at2"/>
<feature type="binding site" evidence="4">
    <location>
        <position position="340"/>
    </location>
    <ligand>
        <name>substrate</name>
    </ligand>
</feature>
<dbReference type="InterPro" id="IPR001613">
    <property type="entry name" value="Flavin_amine_oxidase"/>
</dbReference>
<accession>A0A2T4UHT6</accession>
<dbReference type="AlphaFoldDB" id="A0A2T4UHT6"/>
<evidence type="ECO:0000259" key="5">
    <source>
        <dbReference type="Pfam" id="PF01593"/>
    </source>
</evidence>
<evidence type="ECO:0000256" key="4">
    <source>
        <dbReference type="PIRSR" id="PIRSR601613-1"/>
    </source>
</evidence>
<dbReference type="PRINTS" id="PR00757">
    <property type="entry name" value="AMINEOXDASEF"/>
</dbReference>
<dbReference type="RefSeq" id="WP_107567238.1">
    <property type="nucleotide sequence ID" value="NZ_PYYB01000001.1"/>
</dbReference>
<keyword evidence="7" id="KW-1185">Reference proteome</keyword>
<dbReference type="InterPro" id="IPR050703">
    <property type="entry name" value="Flavin_MAO"/>
</dbReference>
<feature type="binding site" evidence="4">
    <location>
        <position position="235"/>
    </location>
    <ligand>
        <name>FAD</name>
        <dbReference type="ChEBI" id="CHEBI:57692"/>
    </ligand>
</feature>
<dbReference type="SUPFAM" id="SSF51905">
    <property type="entry name" value="FAD/NAD(P)-binding domain"/>
    <property type="match status" value="1"/>
</dbReference>
<comment type="cofactor">
    <cofactor evidence="1">
        <name>FAD</name>
        <dbReference type="ChEBI" id="CHEBI:57692"/>
    </cofactor>
</comment>
<evidence type="ECO:0000313" key="7">
    <source>
        <dbReference type="Proteomes" id="UP000240739"/>
    </source>
</evidence>
<evidence type="ECO:0000256" key="1">
    <source>
        <dbReference type="ARBA" id="ARBA00001974"/>
    </source>
</evidence>
<feature type="binding site" evidence="4">
    <location>
        <position position="423"/>
    </location>
    <ligand>
        <name>FAD</name>
        <dbReference type="ChEBI" id="CHEBI:57692"/>
    </ligand>
</feature>
<keyword evidence="3" id="KW-0560">Oxidoreductase</keyword>
<sequence>MERIDTQIVVVGAGLAGLAAARELTAAGREVVVLEARDRVGGRLLNHDLDGVGVVELGGQWVGPTHTRVHAWIRELGLATFPTHDTGDALFEDRGVLRRYGGALPRLSPVALAEVAVAQLRLERMARRVPAATPWEAPHASVWDGTTLASWLRRNVRTRLGRAFFELVCEGLFCAQPQEISLLQFLAAVRASGGLEAMLETEGGAQQDRVVGGSQLLAIRAADTIADRVRLGAPVRAVAVSGDRVLVRADGVEARARRVIVALPPTLAARLAYAPALPGGRDQLAQRSVMGAVAKCMAVYETPFWRADGLSGQATCTTGPVRIVFDNSPRDGAAGVLLGFLEGDAARRLGALAPDERRALVLEAFVRLFGARAGRPLDYVERVWAEEEFSRGGYAGFCVPGALASLGPHLRRPCGRIHWAGTETAEAFGGYMEGAVLSGERAAREVLAAEPAAPVPAAQGV</sequence>
<comment type="caution">
    <text evidence="6">The sequence shown here is derived from an EMBL/GenBank/DDBJ whole genome shotgun (WGS) entry which is preliminary data.</text>
</comment>
<comment type="similarity">
    <text evidence="2">Belongs to the flavin monoamine oxidase family.</text>
</comment>
<feature type="domain" description="Amine oxidase" evidence="5">
    <location>
        <begin position="15"/>
        <end position="447"/>
    </location>
</feature>
<organism evidence="6 7">
    <name type="scientific">Paraconexibacter algicola</name>
    <dbReference type="NCBI Taxonomy" id="2133960"/>
    <lineage>
        <taxon>Bacteria</taxon>
        <taxon>Bacillati</taxon>
        <taxon>Actinomycetota</taxon>
        <taxon>Thermoleophilia</taxon>
        <taxon>Solirubrobacterales</taxon>
        <taxon>Paraconexibacteraceae</taxon>
        <taxon>Paraconexibacter</taxon>
    </lineage>
</organism>
<dbReference type="InterPro" id="IPR002937">
    <property type="entry name" value="Amino_oxidase"/>
</dbReference>
<dbReference type="PANTHER" id="PTHR43563:SF14">
    <property type="entry name" value="AMINE OXIDASE"/>
    <property type="match status" value="1"/>
</dbReference>
<dbReference type="PANTHER" id="PTHR43563">
    <property type="entry name" value="AMINE OXIDASE"/>
    <property type="match status" value="1"/>
</dbReference>
<gene>
    <name evidence="6" type="ORF">C7Y72_03615</name>
</gene>
<evidence type="ECO:0000256" key="2">
    <source>
        <dbReference type="ARBA" id="ARBA00005995"/>
    </source>
</evidence>
<evidence type="ECO:0000313" key="6">
    <source>
        <dbReference type="EMBL" id="PTL58801.1"/>
    </source>
</evidence>
<dbReference type="Gene3D" id="3.50.50.60">
    <property type="entry name" value="FAD/NAD(P)-binding domain"/>
    <property type="match status" value="1"/>
</dbReference>
<proteinExistence type="inferred from homology"/>
<dbReference type="GO" id="GO:0016491">
    <property type="term" value="F:oxidoreductase activity"/>
    <property type="evidence" value="ECO:0007669"/>
    <property type="project" value="UniProtKB-KW"/>
</dbReference>
<feature type="binding site" evidence="4">
    <location>
        <begin position="35"/>
        <end position="36"/>
    </location>
    <ligand>
        <name>FAD</name>
        <dbReference type="ChEBI" id="CHEBI:57692"/>
    </ligand>
</feature>
<dbReference type="SUPFAM" id="SSF54373">
    <property type="entry name" value="FAD-linked reductases, C-terminal domain"/>
    <property type="match status" value="1"/>
</dbReference>
<dbReference type="EMBL" id="PYYB01000001">
    <property type="protein sequence ID" value="PTL58801.1"/>
    <property type="molecule type" value="Genomic_DNA"/>
</dbReference>
<dbReference type="Proteomes" id="UP000240739">
    <property type="component" value="Unassembled WGS sequence"/>
</dbReference>
<evidence type="ECO:0000256" key="3">
    <source>
        <dbReference type="ARBA" id="ARBA00023002"/>
    </source>
</evidence>
<dbReference type="Pfam" id="PF01593">
    <property type="entry name" value="Amino_oxidase"/>
    <property type="match status" value="1"/>
</dbReference>
<protein>
    <submittedName>
        <fullName evidence="6">Oxidoreductase</fullName>
    </submittedName>
</protein>
<dbReference type="Gene3D" id="1.10.405.10">
    <property type="entry name" value="Guanine Nucleotide Dissociation Inhibitor, domain 1"/>
    <property type="match status" value="1"/>
</dbReference>
<dbReference type="Gene3D" id="3.90.660.10">
    <property type="match status" value="1"/>
</dbReference>
<reference evidence="6 7" key="1">
    <citation type="submission" date="2018-03" db="EMBL/GenBank/DDBJ databases">
        <title>Aquarubrobacter algicola gen. nov., sp. nov., a novel actinobacterium isolated from shallow eutrophic lake during the end of cyanobacterial harmful algal blooms.</title>
        <authorList>
            <person name="Chun S.J."/>
        </authorList>
    </citation>
    <scope>NUCLEOTIDE SEQUENCE [LARGE SCALE GENOMIC DNA]</scope>
    <source>
        <strain evidence="6 7">Seoho-28</strain>
    </source>
</reference>
<name>A0A2T4UHT6_9ACTN</name>
<dbReference type="InterPro" id="IPR036188">
    <property type="entry name" value="FAD/NAD-bd_sf"/>
</dbReference>